<dbReference type="EMBL" id="WIGM01000102">
    <property type="protein sequence ID" value="KAF6840323.1"/>
    <property type="molecule type" value="Genomic_DNA"/>
</dbReference>
<evidence type="ECO:0000313" key="1">
    <source>
        <dbReference type="EMBL" id="KAF6840323.1"/>
    </source>
</evidence>
<name>A0A8H6NPU4_9PEZI</name>
<reference evidence="1" key="1">
    <citation type="journal article" date="2020" name="Phytopathology">
        <title>Genome Sequence Resources of Colletotrichum truncatum, C. plurivorum, C. musicola, and C. sojae: Four Species Pathogenic to Soybean (Glycine max).</title>
        <authorList>
            <person name="Rogerio F."/>
            <person name="Boufleur T.R."/>
            <person name="Ciampi-Guillardi M."/>
            <person name="Sukno S.A."/>
            <person name="Thon M.R."/>
            <person name="Massola Junior N.S."/>
            <person name="Baroncelli R."/>
        </authorList>
    </citation>
    <scope>NUCLEOTIDE SEQUENCE</scope>
    <source>
        <strain evidence="1">LFN0074</strain>
    </source>
</reference>
<dbReference type="AlphaFoldDB" id="A0A8H6NPU4"/>
<protein>
    <recommendedName>
        <fullName evidence="3">Fungal N-terminal domain-containing protein</fullName>
    </recommendedName>
</protein>
<gene>
    <name evidence="1" type="ORF">CMUS01_03977</name>
</gene>
<evidence type="ECO:0008006" key="3">
    <source>
        <dbReference type="Google" id="ProtNLM"/>
    </source>
</evidence>
<keyword evidence="2" id="KW-1185">Reference proteome</keyword>
<comment type="caution">
    <text evidence="1">The sequence shown here is derived from an EMBL/GenBank/DDBJ whole genome shotgun (WGS) entry which is preliminary data.</text>
</comment>
<accession>A0A8H6NPU4</accession>
<dbReference type="Proteomes" id="UP000639643">
    <property type="component" value="Unassembled WGS sequence"/>
</dbReference>
<proteinExistence type="predicted"/>
<sequence length="115" mass="12664">MAEAFAALGIAANIFQFLELGLKTTRSIVATYRTVDIDGLAQHTADLSLSASDFRKQCGQLKSDIEIAKDESLTTLLTRCVDTAKEIDKEIGSLKIPRSKRGKTWSRLWFGLKAS</sequence>
<organism evidence="1 2">
    <name type="scientific">Colletotrichum musicola</name>
    <dbReference type="NCBI Taxonomy" id="2175873"/>
    <lineage>
        <taxon>Eukaryota</taxon>
        <taxon>Fungi</taxon>
        <taxon>Dikarya</taxon>
        <taxon>Ascomycota</taxon>
        <taxon>Pezizomycotina</taxon>
        <taxon>Sordariomycetes</taxon>
        <taxon>Hypocreomycetidae</taxon>
        <taxon>Glomerellales</taxon>
        <taxon>Glomerellaceae</taxon>
        <taxon>Colletotrichum</taxon>
        <taxon>Colletotrichum orchidearum species complex</taxon>
    </lineage>
</organism>
<evidence type="ECO:0000313" key="2">
    <source>
        <dbReference type="Proteomes" id="UP000639643"/>
    </source>
</evidence>
<dbReference type="OrthoDB" id="443402at2759"/>